<evidence type="ECO:0000313" key="2">
    <source>
        <dbReference type="Proteomes" id="UP000438991"/>
    </source>
</evidence>
<comment type="caution">
    <text evidence="1">The sequence shown here is derived from an EMBL/GenBank/DDBJ whole genome shotgun (WGS) entry which is preliminary data.</text>
</comment>
<sequence>MTADRRTPNAILECAMTAAALRPRHRETRMPVTVCNVHRATARLQRTGTSLGRPLYDVHLDIVGPCGERTPIVLRVDPRHAAWAERFVRLTNLASLEPSALPAADRARLAAE</sequence>
<accession>A0A9X4XQE3</accession>
<name>A0A9X4XQE3_9BRAD</name>
<evidence type="ECO:0000313" key="1">
    <source>
        <dbReference type="EMBL" id="MTW19438.1"/>
    </source>
</evidence>
<dbReference type="Proteomes" id="UP000438991">
    <property type="component" value="Unassembled WGS sequence"/>
</dbReference>
<proteinExistence type="predicted"/>
<organism evidence="1 2">
    <name type="scientific">Rhodoplanes serenus</name>
    <dbReference type="NCBI Taxonomy" id="200615"/>
    <lineage>
        <taxon>Bacteria</taxon>
        <taxon>Pseudomonadati</taxon>
        <taxon>Pseudomonadota</taxon>
        <taxon>Alphaproteobacteria</taxon>
        <taxon>Hyphomicrobiales</taxon>
        <taxon>Nitrobacteraceae</taxon>
        <taxon>Rhodoplanes</taxon>
    </lineage>
</organism>
<protein>
    <submittedName>
        <fullName evidence="1">Uncharacterized protein</fullName>
    </submittedName>
</protein>
<dbReference type="RefSeq" id="WP_155481686.1">
    <property type="nucleotide sequence ID" value="NZ_WNKV01000038.1"/>
</dbReference>
<dbReference type="EMBL" id="WNKV01000038">
    <property type="protein sequence ID" value="MTW19438.1"/>
    <property type="molecule type" value="Genomic_DNA"/>
</dbReference>
<reference evidence="1 2" key="1">
    <citation type="submission" date="2019-11" db="EMBL/GenBank/DDBJ databases">
        <title>Whole-genome sequence of Rhodoplanes serenus DSM 18633, type strain.</title>
        <authorList>
            <person name="Kyndt J.A."/>
            <person name="Meyer T.E."/>
        </authorList>
    </citation>
    <scope>NUCLEOTIDE SEQUENCE [LARGE SCALE GENOMIC DNA]</scope>
    <source>
        <strain evidence="1 2">DSM 18633</strain>
    </source>
</reference>
<gene>
    <name evidence="1" type="ORF">GJ689_24920</name>
</gene>
<dbReference type="AlphaFoldDB" id="A0A9X4XQE3"/>